<evidence type="ECO:0000256" key="2">
    <source>
        <dbReference type="SAM" id="MobiDB-lite"/>
    </source>
</evidence>
<dbReference type="HOGENOM" id="CLU_1145226_0_0_2"/>
<sequence length="242" mass="28133">MELEEKLKEIAKKAKNKEDKDNLINRVKNLEKIAVEMYNRLKSEKSQSNEKKPEQQPEYQNNVDINQCSDEIKEINNKLDKILDTINNNNYEKIENMLKEILDKLESMKYVNLSEDAINQISDKIKQIYDSSKMEFIEKLDIIIENTNNYSSKLDKLSNEIDNITEKIDKMSEKITDLLDSGGVKVVDIIKLIKEIYKGINEIKEILNNLEEESINKAIKIADDLNTKIDSYLVEIEEGINA</sequence>
<dbReference type="GeneID" id="24891544"/>
<feature type="coiled-coil region" evidence="1">
    <location>
        <begin position="147"/>
        <end position="213"/>
    </location>
</feature>
<evidence type="ECO:0000313" key="3">
    <source>
        <dbReference type="EMBL" id="AIJ05780.1"/>
    </source>
</evidence>
<feature type="region of interest" description="Disordered" evidence="2">
    <location>
        <begin position="42"/>
        <end position="63"/>
    </location>
</feature>
<evidence type="ECO:0000313" key="4">
    <source>
        <dbReference type="Proteomes" id="UP000028781"/>
    </source>
</evidence>
<dbReference type="Proteomes" id="UP000028781">
    <property type="component" value="Chromosome"/>
</dbReference>
<feature type="compositionally biased region" description="Basic and acidic residues" evidence="2">
    <location>
        <begin position="42"/>
        <end position="55"/>
    </location>
</feature>
<dbReference type="OrthoDB" id="66103at2157"/>
<dbReference type="EMBL" id="CP009149">
    <property type="protein sequence ID" value="AIJ05780.1"/>
    <property type="molecule type" value="Genomic_DNA"/>
</dbReference>
<dbReference type="AlphaFoldDB" id="A0A076LBK7"/>
<protein>
    <submittedName>
        <fullName evidence="3">Uncharacterized protein</fullName>
    </submittedName>
</protein>
<dbReference type="RefSeq" id="WP_048201928.1">
    <property type="nucleotide sequence ID" value="NZ_CP009149.1"/>
</dbReference>
<dbReference type="Gene3D" id="1.10.287.950">
    <property type="entry name" value="Methyl-accepting chemotaxis protein"/>
    <property type="match status" value="1"/>
</dbReference>
<proteinExistence type="predicted"/>
<name>A0A076LBK7_9EURY</name>
<dbReference type="STRING" id="1301915.JH146_0935"/>
<evidence type="ECO:0000256" key="1">
    <source>
        <dbReference type="SAM" id="Coils"/>
    </source>
</evidence>
<accession>A0A076LBK7</accession>
<organism evidence="3 4">
    <name type="scientific">Methanocaldococcus bathoardescens</name>
    <dbReference type="NCBI Taxonomy" id="1301915"/>
    <lineage>
        <taxon>Archaea</taxon>
        <taxon>Methanobacteriati</taxon>
        <taxon>Methanobacteriota</taxon>
        <taxon>Methanomada group</taxon>
        <taxon>Methanococci</taxon>
        <taxon>Methanococcales</taxon>
        <taxon>Methanocaldococcaceae</taxon>
        <taxon>Methanocaldococcus</taxon>
    </lineage>
</organism>
<dbReference type="KEGG" id="mjh:JH146_0935"/>
<keyword evidence="4" id="KW-1185">Reference proteome</keyword>
<reference evidence="3 4" key="1">
    <citation type="journal article" date="2015" name="Int. J. Syst. Evol. Microbiol.">
        <title>M ethanocaldococcus bathoardescens sp. nov., a hyperthermophilic methanogen isolated from a volcanically active deep-sea hydrothermal vent.</title>
        <authorList>
            <person name="Stewart L.C."/>
            <person name="Jung J.H."/>
            <person name="Kim Y.T."/>
            <person name="Kwon S.W."/>
            <person name="Park C.S."/>
            <person name="Holden J.F."/>
        </authorList>
    </citation>
    <scope>NUCLEOTIDE SEQUENCE [LARGE SCALE GENOMIC DNA]</scope>
    <source>
        <strain evidence="3 4">JH146</strain>
    </source>
</reference>
<gene>
    <name evidence="3" type="ORF">JH146_0935</name>
</gene>
<keyword evidence="1" id="KW-0175">Coiled coil</keyword>